<organism evidence="1 2">
    <name type="scientific">Klebsiella phage vB_KpP_FBKp16</name>
    <dbReference type="NCBI Taxonomy" id="2801836"/>
    <lineage>
        <taxon>Viruses</taxon>
        <taxon>Duplodnaviria</taxon>
        <taxon>Heunggongvirae</taxon>
        <taxon>Uroviricota</taxon>
        <taxon>Caudoviricetes</taxon>
        <taxon>Autographivirales</taxon>
        <taxon>Autosignataviridae</taxon>
        <taxon>Molineuxvirinae</taxon>
        <taxon>Gansuvirus</taxon>
        <taxon>Gansuvirus FBKp16</taxon>
    </lineage>
</organism>
<accession>A0A7U0GAU3</accession>
<evidence type="ECO:0000313" key="1">
    <source>
        <dbReference type="EMBL" id="QQV91734.1"/>
    </source>
</evidence>
<sequence>MNIHSIKRVFHKKTFELSYYFIDLRGRQYSVSREEFLEVAHSTSFILGNMTVMDNSVVQVYIWPVY</sequence>
<reference evidence="1 2" key="1">
    <citation type="submission" date="2020-12" db="EMBL/GenBank/DDBJ databases">
        <title>Genomic characterization of four novel bacteriophages infecting Klebsiella pneumoniae.</title>
        <authorList>
            <person name="Estrada Bonilla B."/>
            <person name="Costa A.R."/>
            <person name="van Rossum T."/>
            <person name="Hagedoorn S."/>
            <person name="Wallinga H."/>
            <person name="Xiao M."/>
            <person name="Song W."/>
            <person name="Haas P.-J."/>
            <person name="Nobrega F.L."/>
            <person name="Brouns S.J.J."/>
        </authorList>
    </citation>
    <scope>NUCLEOTIDE SEQUENCE [LARGE SCALE GENOMIC DNA]</scope>
</reference>
<keyword evidence="2" id="KW-1185">Reference proteome</keyword>
<dbReference type="EMBL" id="MW394389">
    <property type="protein sequence ID" value="QQV91734.1"/>
    <property type="molecule type" value="Genomic_DNA"/>
</dbReference>
<protein>
    <submittedName>
        <fullName evidence="1">Uncharacterized protein</fullName>
    </submittedName>
</protein>
<name>A0A7U0GAU3_9CAUD</name>
<dbReference type="Proteomes" id="UP000596240">
    <property type="component" value="Segment"/>
</dbReference>
<proteinExistence type="predicted"/>
<gene>
    <name evidence="1" type="ORF">vBKpPFBKp16_007</name>
</gene>
<evidence type="ECO:0000313" key="2">
    <source>
        <dbReference type="Proteomes" id="UP000596240"/>
    </source>
</evidence>